<dbReference type="InterPro" id="IPR011991">
    <property type="entry name" value="ArsR-like_HTH"/>
</dbReference>
<evidence type="ECO:0000313" key="6">
    <source>
        <dbReference type="Proteomes" id="UP000249910"/>
    </source>
</evidence>
<reference evidence="5 6" key="1">
    <citation type="submission" date="2017-06" db="EMBL/GenBank/DDBJ databases">
        <title>Complete genome of Francisella halioticida.</title>
        <authorList>
            <person name="Sjodin A."/>
        </authorList>
    </citation>
    <scope>NUCLEOTIDE SEQUENCE [LARGE SCALE GENOMIC DNA]</scope>
    <source>
        <strain evidence="5 6">DSM 23729</strain>
    </source>
</reference>
<dbReference type="Pfam" id="PF01022">
    <property type="entry name" value="HTH_5"/>
    <property type="match status" value="1"/>
</dbReference>
<evidence type="ECO:0000256" key="3">
    <source>
        <dbReference type="ARBA" id="ARBA00023163"/>
    </source>
</evidence>
<dbReference type="RefSeq" id="WP_088772003.1">
    <property type="nucleotide sequence ID" value="NZ_CP022132.1"/>
</dbReference>
<protein>
    <submittedName>
        <fullName evidence="5">Transcriptional regulator</fullName>
    </submittedName>
</protein>
<feature type="domain" description="HTH arsR-type" evidence="4">
    <location>
        <begin position="5"/>
        <end position="99"/>
    </location>
</feature>
<organism evidence="5 6">
    <name type="scientific">Francisella halioticida</name>
    <dbReference type="NCBI Taxonomy" id="549298"/>
    <lineage>
        <taxon>Bacteria</taxon>
        <taxon>Pseudomonadati</taxon>
        <taxon>Pseudomonadota</taxon>
        <taxon>Gammaproteobacteria</taxon>
        <taxon>Thiotrichales</taxon>
        <taxon>Francisellaceae</taxon>
        <taxon>Francisella</taxon>
    </lineage>
</organism>
<dbReference type="PANTHER" id="PTHR33154:SF15">
    <property type="entry name" value="REGULATORY PROTEIN ARSR"/>
    <property type="match status" value="1"/>
</dbReference>
<dbReference type="SUPFAM" id="SSF46785">
    <property type="entry name" value="Winged helix' DNA-binding domain"/>
    <property type="match status" value="1"/>
</dbReference>
<dbReference type="InterPro" id="IPR051081">
    <property type="entry name" value="HTH_MetalResp_TranReg"/>
</dbReference>
<keyword evidence="2" id="KW-0238">DNA-binding</keyword>
<gene>
    <name evidence="5" type="ORF">CDV26_02775</name>
</gene>
<evidence type="ECO:0000259" key="4">
    <source>
        <dbReference type="PROSITE" id="PS50987"/>
    </source>
</evidence>
<evidence type="ECO:0000256" key="1">
    <source>
        <dbReference type="ARBA" id="ARBA00023015"/>
    </source>
</evidence>
<dbReference type="EMBL" id="CP022132">
    <property type="protein sequence ID" value="ASG67463.1"/>
    <property type="molecule type" value="Genomic_DNA"/>
</dbReference>
<proteinExistence type="predicted"/>
<dbReference type="Proteomes" id="UP000249910">
    <property type="component" value="Chromosome"/>
</dbReference>
<dbReference type="PROSITE" id="PS50987">
    <property type="entry name" value="HTH_ARSR_2"/>
    <property type="match status" value="1"/>
</dbReference>
<dbReference type="Gene3D" id="1.10.10.10">
    <property type="entry name" value="Winged helix-like DNA-binding domain superfamily/Winged helix DNA-binding domain"/>
    <property type="match status" value="1"/>
</dbReference>
<dbReference type="SMART" id="SM00418">
    <property type="entry name" value="HTH_ARSR"/>
    <property type="match status" value="1"/>
</dbReference>
<dbReference type="InterPro" id="IPR001845">
    <property type="entry name" value="HTH_ArsR_DNA-bd_dom"/>
</dbReference>
<keyword evidence="6" id="KW-1185">Reference proteome</keyword>
<name>A0ABM6LXR1_9GAMM</name>
<dbReference type="PRINTS" id="PR00778">
    <property type="entry name" value="HTHARSR"/>
</dbReference>
<accession>A0ABM6LXR1</accession>
<keyword evidence="3" id="KW-0804">Transcription</keyword>
<sequence length="104" mass="11992">MKEELFDKKYNDITLLSKALSHPARVMILETLLQEEECVGDLVKRLPLAQATISQHLKELNKIDILCMKVEGKKNYYCINKEVFDELFKNFSNGVDDILKTSIS</sequence>
<dbReference type="InterPro" id="IPR036388">
    <property type="entry name" value="WH-like_DNA-bd_sf"/>
</dbReference>
<evidence type="ECO:0000313" key="5">
    <source>
        <dbReference type="EMBL" id="ASG67463.1"/>
    </source>
</evidence>
<dbReference type="InterPro" id="IPR036390">
    <property type="entry name" value="WH_DNA-bd_sf"/>
</dbReference>
<dbReference type="NCBIfam" id="NF033788">
    <property type="entry name" value="HTH_metalloreg"/>
    <property type="match status" value="1"/>
</dbReference>
<evidence type="ECO:0000256" key="2">
    <source>
        <dbReference type="ARBA" id="ARBA00023125"/>
    </source>
</evidence>
<keyword evidence="1" id="KW-0805">Transcription regulation</keyword>
<dbReference type="PANTHER" id="PTHR33154">
    <property type="entry name" value="TRANSCRIPTIONAL REGULATOR, ARSR FAMILY"/>
    <property type="match status" value="1"/>
</dbReference>
<dbReference type="CDD" id="cd00090">
    <property type="entry name" value="HTH_ARSR"/>
    <property type="match status" value="1"/>
</dbReference>